<organism evidence="1">
    <name type="scientific">Salmonella phage PMBT19</name>
    <dbReference type="NCBI Taxonomy" id="3229743"/>
    <lineage>
        <taxon>Viruses</taxon>
        <taxon>Duplodnaviria</taxon>
        <taxon>Heunggongvirae</taxon>
        <taxon>Uroviricota</taxon>
        <taxon>Caudoviricetes</taxon>
    </lineage>
</organism>
<reference evidence="1" key="1">
    <citation type="submission" date="2024-06" db="EMBL/GenBank/DDBJ databases">
        <title>This phage originates from the Bacteriophage catalogue of the Bacteriophage Competence Centre, Department of Microbiology und Biotechnology, Max Rubner-Institut, Kiel, Germany.</title>
        <authorList>
            <person name="Sprotte S."/>
            <person name="Brinks E."/>
            <person name="Hille F."/>
        </authorList>
    </citation>
    <scope>NUCLEOTIDE SEQUENCE</scope>
</reference>
<accession>A0AB39C2T5</accession>
<sequence>MSRWKRYTTRSRVRRCNIGYQSLLSATKAARQRLNCIARSTLTG</sequence>
<proteinExistence type="predicted"/>
<dbReference type="EMBL" id="PP926506">
    <property type="protein sequence ID" value="XDJ00389.1"/>
    <property type="molecule type" value="Genomic_DNA"/>
</dbReference>
<evidence type="ECO:0000313" key="1">
    <source>
        <dbReference type="EMBL" id="XDJ00389.1"/>
    </source>
</evidence>
<protein>
    <submittedName>
        <fullName evidence="1">Uncharacterized protein</fullName>
    </submittedName>
</protein>
<name>A0AB39C2T5_9CAUD</name>